<protein>
    <submittedName>
        <fullName evidence="1">Uncharacterized protein</fullName>
    </submittedName>
</protein>
<reference evidence="1" key="1">
    <citation type="submission" date="2021-06" db="EMBL/GenBank/DDBJ databases">
        <title>44 bacteria genomes isolated from Dapeng, Shenzhen.</title>
        <authorList>
            <person name="Zheng W."/>
            <person name="Yu S."/>
            <person name="Huang Y."/>
        </authorList>
    </citation>
    <scope>NUCLEOTIDE SEQUENCE</scope>
    <source>
        <strain evidence="1">DP5N28-2</strain>
    </source>
</reference>
<name>A0A953HWK4_9BACT</name>
<accession>A0A953HWK4</accession>
<evidence type="ECO:0000313" key="2">
    <source>
        <dbReference type="Proteomes" id="UP000753961"/>
    </source>
</evidence>
<comment type="caution">
    <text evidence="1">The sequence shown here is derived from an EMBL/GenBank/DDBJ whole genome shotgun (WGS) entry which is preliminary data.</text>
</comment>
<proteinExistence type="predicted"/>
<dbReference type="AlphaFoldDB" id="A0A953HWK4"/>
<dbReference type="Proteomes" id="UP000753961">
    <property type="component" value="Unassembled WGS sequence"/>
</dbReference>
<gene>
    <name evidence="1" type="ORF">KUV50_03020</name>
</gene>
<keyword evidence="2" id="KW-1185">Reference proteome</keyword>
<sequence length="178" mass="20754">MATDFSALSTKVEKYEQILANTQSYRKAWDTSIKQKIRDFIQSFIDETDIAGDIEIRNNLKNLESVIFTLGVEPSGIFEPVSDQFRKQLYKSNGMLVFQQLYNGKIIVMIAYPHIEEVAKPKQPKTLEIIRPEELTDEFMLRYLDTFLTEIIEWEDYDDDLPQTIGFNKPFQENGLVI</sequence>
<evidence type="ECO:0000313" key="1">
    <source>
        <dbReference type="EMBL" id="MBY5957092.1"/>
    </source>
</evidence>
<dbReference type="EMBL" id="JAHVHU010000004">
    <property type="protein sequence ID" value="MBY5957092.1"/>
    <property type="molecule type" value="Genomic_DNA"/>
</dbReference>
<organism evidence="1 2">
    <name type="scientific">Membranihabitans marinus</name>
    <dbReference type="NCBI Taxonomy" id="1227546"/>
    <lineage>
        <taxon>Bacteria</taxon>
        <taxon>Pseudomonadati</taxon>
        <taxon>Bacteroidota</taxon>
        <taxon>Saprospiria</taxon>
        <taxon>Saprospirales</taxon>
        <taxon>Saprospiraceae</taxon>
        <taxon>Membranihabitans</taxon>
    </lineage>
</organism>
<dbReference type="RefSeq" id="WP_222578616.1">
    <property type="nucleotide sequence ID" value="NZ_JAHVHU010000004.1"/>
</dbReference>